<evidence type="ECO:0000313" key="2">
    <source>
        <dbReference type="Proteomes" id="UP001058098"/>
    </source>
</evidence>
<keyword evidence="1" id="KW-0614">Plasmid</keyword>
<evidence type="ECO:0000313" key="1">
    <source>
        <dbReference type="EMBL" id="UVC19377.1"/>
    </source>
</evidence>
<name>A0ABY5RAV2_9HYPH</name>
<protein>
    <submittedName>
        <fullName evidence="1">DUF4258 domain-containing protein</fullName>
    </submittedName>
</protein>
<keyword evidence="2" id="KW-1185">Reference proteome</keyword>
<accession>A0ABY5RAV2</accession>
<gene>
    <name evidence="1" type="ORF">IHQ72_35535</name>
</gene>
<reference evidence="1" key="1">
    <citation type="submission" date="2020-09" db="EMBL/GenBank/DDBJ databases">
        <title>Rhizobia associated with sainfoin plants.</title>
        <authorList>
            <person name="Asharfi S."/>
            <person name="Kuzmanovic N."/>
            <person name="Bunk B."/>
            <person name="Sproeer C."/>
            <person name="Becker M."/>
            <person name="Thuenen T."/>
        </authorList>
    </citation>
    <scope>NUCLEOTIDE SEQUENCE</scope>
    <source>
        <strain evidence="1">OM4</strain>
        <plasmid evidence="1">pOM4</plasmid>
    </source>
</reference>
<proteinExistence type="predicted"/>
<dbReference type="RefSeq" id="WP_258124243.1">
    <property type="nucleotide sequence ID" value="NZ_CP062230.1"/>
</dbReference>
<organism evidence="1 2">
    <name type="scientific">Mesorhizobium onobrychidis</name>
    <dbReference type="NCBI Taxonomy" id="2775404"/>
    <lineage>
        <taxon>Bacteria</taxon>
        <taxon>Pseudomonadati</taxon>
        <taxon>Pseudomonadota</taxon>
        <taxon>Alphaproteobacteria</taxon>
        <taxon>Hyphomicrobiales</taxon>
        <taxon>Phyllobacteriaceae</taxon>
        <taxon>Mesorhizobium</taxon>
    </lineage>
</organism>
<dbReference type="EMBL" id="CP062230">
    <property type="protein sequence ID" value="UVC19377.1"/>
    <property type="molecule type" value="Genomic_DNA"/>
</dbReference>
<dbReference type="Proteomes" id="UP001058098">
    <property type="component" value="Plasmid pOM4"/>
</dbReference>
<geneLocation type="plasmid" evidence="1 2">
    <name>pOM4</name>
</geneLocation>
<sequence length="87" mass="10220">MYTNHAEIRCQQRGIKAEVVDAILAYGRRKRRHGADVYFMDDRARARAEEELGRQYARLSDRLNSYLVMSDDGKIITAAKRTRRLKF</sequence>